<name>A0A1Z5J5E6_9LACO</name>
<gene>
    <name evidence="6" type="ORF">IWT5_02349</name>
</gene>
<sequence length="192" mass="21585">MRTKSFDRETVLKQAVYIFWRQGYDGTSMSTLVNEMGINRQSMYDTFGDKHQLFLLALQAYYEMTKTEIKTKLTSATDLEDTLRTIFNVYAHHADTAPAGCLIVNSATELGAVDSEVGQLIGQYFKSEKVGLTEVLRQFQSELLPDVDLSVLAAILHNALVGVRVQSRINNQMIDAVINDTIRSLPWKEGKS</sequence>
<keyword evidence="2 4" id="KW-0238">DNA-binding</keyword>
<evidence type="ECO:0000256" key="2">
    <source>
        <dbReference type="ARBA" id="ARBA00023125"/>
    </source>
</evidence>
<dbReference type="Gene3D" id="1.10.10.60">
    <property type="entry name" value="Homeodomain-like"/>
    <property type="match status" value="1"/>
</dbReference>
<dbReference type="PROSITE" id="PS50977">
    <property type="entry name" value="HTH_TETR_2"/>
    <property type="match status" value="1"/>
</dbReference>
<dbReference type="SUPFAM" id="SSF48498">
    <property type="entry name" value="Tetracyclin repressor-like, C-terminal domain"/>
    <property type="match status" value="1"/>
</dbReference>
<dbReference type="InterPro" id="IPR036271">
    <property type="entry name" value="Tet_transcr_reg_TetR-rel_C_sf"/>
</dbReference>
<dbReference type="EMBL" id="BCMJ01000016">
    <property type="protein sequence ID" value="GAX09166.1"/>
    <property type="molecule type" value="Genomic_DNA"/>
</dbReference>
<dbReference type="Proteomes" id="UP000223370">
    <property type="component" value="Unassembled WGS sequence"/>
</dbReference>
<dbReference type="Pfam" id="PF00440">
    <property type="entry name" value="TetR_N"/>
    <property type="match status" value="1"/>
</dbReference>
<comment type="caution">
    <text evidence="6">The sequence shown here is derived from an EMBL/GenBank/DDBJ whole genome shotgun (WGS) entry which is preliminary data.</text>
</comment>
<evidence type="ECO:0000313" key="7">
    <source>
        <dbReference type="Proteomes" id="UP000223370"/>
    </source>
</evidence>
<dbReference type="SUPFAM" id="SSF46689">
    <property type="entry name" value="Homeodomain-like"/>
    <property type="match status" value="1"/>
</dbReference>
<organism evidence="6 7">
    <name type="scientific">Secundilactobacillus silagincola</name>
    <dbReference type="NCBI Taxonomy" id="1714681"/>
    <lineage>
        <taxon>Bacteria</taxon>
        <taxon>Bacillati</taxon>
        <taxon>Bacillota</taxon>
        <taxon>Bacilli</taxon>
        <taxon>Lactobacillales</taxon>
        <taxon>Lactobacillaceae</taxon>
        <taxon>Secundilactobacillus</taxon>
    </lineage>
</organism>
<evidence type="ECO:0000256" key="4">
    <source>
        <dbReference type="PROSITE-ProRule" id="PRU00335"/>
    </source>
</evidence>
<dbReference type="GO" id="GO:0003677">
    <property type="term" value="F:DNA binding"/>
    <property type="evidence" value="ECO:0007669"/>
    <property type="project" value="UniProtKB-UniRule"/>
</dbReference>
<dbReference type="OrthoDB" id="9795242at2"/>
<feature type="domain" description="HTH tetR-type" evidence="5">
    <location>
        <begin position="5"/>
        <end position="65"/>
    </location>
</feature>
<dbReference type="InterPro" id="IPR009057">
    <property type="entry name" value="Homeodomain-like_sf"/>
</dbReference>
<evidence type="ECO:0000256" key="1">
    <source>
        <dbReference type="ARBA" id="ARBA00023015"/>
    </source>
</evidence>
<evidence type="ECO:0000313" key="6">
    <source>
        <dbReference type="EMBL" id="GAX09166.1"/>
    </source>
</evidence>
<evidence type="ECO:0000256" key="3">
    <source>
        <dbReference type="ARBA" id="ARBA00023163"/>
    </source>
</evidence>
<dbReference type="PANTHER" id="PTHR47506">
    <property type="entry name" value="TRANSCRIPTIONAL REGULATORY PROTEIN"/>
    <property type="match status" value="1"/>
</dbReference>
<evidence type="ECO:0000259" key="5">
    <source>
        <dbReference type="PROSITE" id="PS50977"/>
    </source>
</evidence>
<dbReference type="Gene3D" id="1.10.357.10">
    <property type="entry name" value="Tetracycline Repressor, domain 2"/>
    <property type="match status" value="1"/>
</dbReference>
<dbReference type="RefSeq" id="WP_098826456.1">
    <property type="nucleotide sequence ID" value="NZ_BCMJ01000016.1"/>
</dbReference>
<protein>
    <submittedName>
        <fullName evidence="6">TetR family transcriptional regulator</fullName>
    </submittedName>
</protein>
<dbReference type="AlphaFoldDB" id="A0A1Z5J5E6"/>
<keyword evidence="3" id="KW-0804">Transcription</keyword>
<dbReference type="PANTHER" id="PTHR47506:SF1">
    <property type="entry name" value="HTH-TYPE TRANSCRIPTIONAL REGULATOR YJDC"/>
    <property type="match status" value="1"/>
</dbReference>
<proteinExistence type="predicted"/>
<dbReference type="InterPro" id="IPR001647">
    <property type="entry name" value="HTH_TetR"/>
</dbReference>
<keyword evidence="1" id="KW-0805">Transcription regulation</keyword>
<reference evidence="6 7" key="1">
    <citation type="submission" date="2015-11" db="EMBL/GenBank/DDBJ databases">
        <title>Draft genome sequences of new species of the genus Lactobacillus isolated from orchardgrass silage.</title>
        <authorList>
            <person name="Tohno M."/>
            <person name="Tanizawa Y."/>
            <person name="Arita M."/>
        </authorList>
    </citation>
    <scope>NUCLEOTIDE SEQUENCE [LARGE SCALE GENOMIC DNA]</scope>
    <source>
        <strain evidence="6 7">IWT5</strain>
    </source>
</reference>
<keyword evidence="7" id="KW-1185">Reference proteome</keyword>
<accession>A0A1Z5J5E6</accession>
<feature type="DNA-binding region" description="H-T-H motif" evidence="4">
    <location>
        <begin position="28"/>
        <end position="47"/>
    </location>
</feature>